<evidence type="ECO:0000313" key="3">
    <source>
        <dbReference type="Proteomes" id="UP000242146"/>
    </source>
</evidence>
<name>A0A1X2GDT2_9FUNG</name>
<evidence type="ECO:0000256" key="1">
    <source>
        <dbReference type="SAM" id="MobiDB-lite"/>
    </source>
</evidence>
<feature type="compositionally biased region" description="Polar residues" evidence="1">
    <location>
        <begin position="1"/>
        <end position="10"/>
    </location>
</feature>
<evidence type="ECO:0000313" key="2">
    <source>
        <dbReference type="EMBL" id="ORX51574.1"/>
    </source>
</evidence>
<feature type="compositionally biased region" description="Polar residues" evidence="1">
    <location>
        <begin position="17"/>
        <end position="30"/>
    </location>
</feature>
<sequence length="126" mass="13463">MPHASTTTFVSPPCPSDPSTLSEITSTDTLVTHEETTIITTSKHTMATRGELDEEQPGRVLGTTVSSSSTHDDDGSLQLLVLTTTVTSNQPTFRSAIVTTNTVTTTTSPRLTADDLMTYSVLKCEN</sequence>
<dbReference type="AlphaFoldDB" id="A0A1X2GDT2"/>
<proteinExistence type="predicted"/>
<accession>A0A1X2GDT2</accession>
<keyword evidence="3" id="KW-1185">Reference proteome</keyword>
<feature type="region of interest" description="Disordered" evidence="1">
    <location>
        <begin position="1"/>
        <end position="74"/>
    </location>
</feature>
<dbReference type="Proteomes" id="UP000242146">
    <property type="component" value="Unassembled WGS sequence"/>
</dbReference>
<reference evidence="2 3" key="1">
    <citation type="submission" date="2016-07" db="EMBL/GenBank/DDBJ databases">
        <title>Pervasive Adenine N6-methylation of Active Genes in Fungi.</title>
        <authorList>
            <consortium name="DOE Joint Genome Institute"/>
            <person name="Mondo S.J."/>
            <person name="Dannebaum R.O."/>
            <person name="Kuo R.C."/>
            <person name="Labutti K."/>
            <person name="Haridas S."/>
            <person name="Kuo A."/>
            <person name="Salamov A."/>
            <person name="Ahrendt S.R."/>
            <person name="Lipzen A."/>
            <person name="Sullivan W."/>
            <person name="Andreopoulos W.B."/>
            <person name="Clum A."/>
            <person name="Lindquist E."/>
            <person name="Daum C."/>
            <person name="Ramamoorthy G.K."/>
            <person name="Gryganskyi A."/>
            <person name="Culley D."/>
            <person name="Magnuson J.K."/>
            <person name="James T.Y."/>
            <person name="O'Malley M.A."/>
            <person name="Stajich J.E."/>
            <person name="Spatafora J.W."/>
            <person name="Visel A."/>
            <person name="Grigoriev I.V."/>
        </authorList>
    </citation>
    <scope>NUCLEOTIDE SEQUENCE [LARGE SCALE GENOMIC DNA]</scope>
    <source>
        <strain evidence="2 3">NRRL 3301</strain>
    </source>
</reference>
<protein>
    <submittedName>
        <fullName evidence="2">Uncharacterized protein</fullName>
    </submittedName>
</protein>
<comment type="caution">
    <text evidence="2">The sequence shown here is derived from an EMBL/GenBank/DDBJ whole genome shotgun (WGS) entry which is preliminary data.</text>
</comment>
<gene>
    <name evidence="2" type="ORF">DM01DRAFT_301398</name>
</gene>
<dbReference type="EMBL" id="MCGT01000020">
    <property type="protein sequence ID" value="ORX51574.1"/>
    <property type="molecule type" value="Genomic_DNA"/>
</dbReference>
<organism evidence="2 3">
    <name type="scientific">Hesseltinella vesiculosa</name>
    <dbReference type="NCBI Taxonomy" id="101127"/>
    <lineage>
        <taxon>Eukaryota</taxon>
        <taxon>Fungi</taxon>
        <taxon>Fungi incertae sedis</taxon>
        <taxon>Mucoromycota</taxon>
        <taxon>Mucoromycotina</taxon>
        <taxon>Mucoromycetes</taxon>
        <taxon>Mucorales</taxon>
        <taxon>Cunninghamellaceae</taxon>
        <taxon>Hesseltinella</taxon>
    </lineage>
</organism>